<name>A0A4R7PAT1_9GAMM</name>
<dbReference type="SUPFAM" id="SSF56112">
    <property type="entry name" value="Protein kinase-like (PK-like)"/>
    <property type="match status" value="1"/>
</dbReference>
<keyword evidence="2" id="KW-0418">Kinase</keyword>
<organism evidence="2 3">
    <name type="scientific">Panacagrimonas perspica</name>
    <dbReference type="NCBI Taxonomy" id="381431"/>
    <lineage>
        <taxon>Bacteria</taxon>
        <taxon>Pseudomonadati</taxon>
        <taxon>Pseudomonadota</taxon>
        <taxon>Gammaproteobacteria</taxon>
        <taxon>Nevskiales</taxon>
        <taxon>Nevskiaceae</taxon>
        <taxon>Panacagrimonas</taxon>
    </lineage>
</organism>
<evidence type="ECO:0000313" key="3">
    <source>
        <dbReference type="Proteomes" id="UP000295341"/>
    </source>
</evidence>
<dbReference type="GO" id="GO:0016301">
    <property type="term" value="F:kinase activity"/>
    <property type="evidence" value="ECO:0007669"/>
    <property type="project" value="UniProtKB-KW"/>
</dbReference>
<evidence type="ECO:0000313" key="2">
    <source>
        <dbReference type="EMBL" id="TDU31048.1"/>
    </source>
</evidence>
<evidence type="ECO:0000259" key="1">
    <source>
        <dbReference type="Pfam" id="PF01636"/>
    </source>
</evidence>
<reference evidence="2 3" key="1">
    <citation type="submission" date="2019-03" db="EMBL/GenBank/DDBJ databases">
        <title>Genomic Encyclopedia of Type Strains, Phase IV (KMG-IV): sequencing the most valuable type-strain genomes for metagenomic binning, comparative biology and taxonomic classification.</title>
        <authorList>
            <person name="Goeker M."/>
        </authorList>
    </citation>
    <scope>NUCLEOTIDE SEQUENCE [LARGE SCALE GENOMIC DNA]</scope>
    <source>
        <strain evidence="2 3">DSM 26377</strain>
    </source>
</reference>
<dbReference type="PANTHER" id="PTHR21310:SF40">
    <property type="entry name" value="AMINOGLYCOSIDE PHOSPHOTRANSFERASE DOMAIN-CONTAINING PROTEIN-RELATED"/>
    <property type="match status" value="1"/>
</dbReference>
<comment type="caution">
    <text evidence="2">The sequence shown here is derived from an EMBL/GenBank/DDBJ whole genome shotgun (WGS) entry which is preliminary data.</text>
</comment>
<dbReference type="OrthoDB" id="179763at2"/>
<protein>
    <submittedName>
        <fullName evidence="2">Aminoglycoside phosphotransferase (APT) family kinase protein</fullName>
    </submittedName>
</protein>
<dbReference type="InterPro" id="IPR002575">
    <property type="entry name" value="Aminoglycoside_PTrfase"/>
</dbReference>
<dbReference type="InterPro" id="IPR041726">
    <property type="entry name" value="ACAD10_11_N"/>
</dbReference>
<dbReference type="Gene3D" id="3.30.200.20">
    <property type="entry name" value="Phosphorylase Kinase, domain 1"/>
    <property type="match status" value="1"/>
</dbReference>
<dbReference type="CDD" id="cd05154">
    <property type="entry name" value="ACAD10_11_N-like"/>
    <property type="match status" value="1"/>
</dbReference>
<dbReference type="RefSeq" id="WP_133879671.1">
    <property type="nucleotide sequence ID" value="NZ_MWIN01000022.1"/>
</dbReference>
<dbReference type="Pfam" id="PF01636">
    <property type="entry name" value="APH"/>
    <property type="match status" value="1"/>
</dbReference>
<proteinExistence type="predicted"/>
<sequence length="349" mass="38187">MTGISVEELGPKLDSLMRATKGAAACVHDLRVMEDGHAGLTFGFSLTDAPGVAQKDYILKLAPVGVPRRGSTDVYRQAHLLGALHAAGLPVPAIAWSSQDESLLGTQFIVMERLAGRTFVIWEPSDWFDTSPAAVHGLWTQAIRALACFHKLDWTRSLPEWEAPYTLASELVRWNSLLRHAPQPEWLEAGQRLHAALAREVPPEAPVGLVHGDFQPGNVLYHEGRLTGVIDWDLAGIGAQGIDVGWLLMMIDQAAWADGWKPLAPIGRDELLSLYREAGGTAHEHLEWFQAFGQFRLGAIACLNVKLNRNGRRPDELWERFAPSISTLFSRAEQLLAASGSTASARSVA</sequence>
<feature type="domain" description="Aminoglycoside phosphotransferase" evidence="1">
    <location>
        <begin position="55"/>
        <end position="257"/>
    </location>
</feature>
<keyword evidence="3" id="KW-1185">Reference proteome</keyword>
<dbReference type="PANTHER" id="PTHR21310">
    <property type="entry name" value="AMINOGLYCOSIDE PHOSPHOTRANSFERASE-RELATED-RELATED"/>
    <property type="match status" value="1"/>
</dbReference>
<dbReference type="Gene3D" id="3.90.1200.10">
    <property type="match status" value="1"/>
</dbReference>
<dbReference type="AlphaFoldDB" id="A0A4R7PAT1"/>
<dbReference type="InterPro" id="IPR051678">
    <property type="entry name" value="AGP_Transferase"/>
</dbReference>
<accession>A0A4R7PAT1</accession>
<keyword evidence="2" id="KW-0808">Transferase</keyword>
<dbReference type="Proteomes" id="UP000295341">
    <property type="component" value="Unassembled WGS sequence"/>
</dbReference>
<gene>
    <name evidence="2" type="ORF">DFR24_0406</name>
</gene>
<dbReference type="InterPro" id="IPR011009">
    <property type="entry name" value="Kinase-like_dom_sf"/>
</dbReference>
<dbReference type="EMBL" id="SOBT01000008">
    <property type="protein sequence ID" value="TDU31048.1"/>
    <property type="molecule type" value="Genomic_DNA"/>
</dbReference>